<organism evidence="2 3">
    <name type="scientific">Strongylus vulgaris</name>
    <name type="common">Blood worm</name>
    <dbReference type="NCBI Taxonomy" id="40348"/>
    <lineage>
        <taxon>Eukaryota</taxon>
        <taxon>Metazoa</taxon>
        <taxon>Ecdysozoa</taxon>
        <taxon>Nematoda</taxon>
        <taxon>Chromadorea</taxon>
        <taxon>Rhabditida</taxon>
        <taxon>Rhabditina</taxon>
        <taxon>Rhabditomorpha</taxon>
        <taxon>Strongyloidea</taxon>
        <taxon>Strongylidae</taxon>
        <taxon>Strongylus</taxon>
    </lineage>
</organism>
<feature type="region of interest" description="Disordered" evidence="1">
    <location>
        <begin position="98"/>
        <end position="117"/>
    </location>
</feature>
<protein>
    <submittedName>
        <fullName evidence="2">Uncharacterized protein</fullName>
    </submittedName>
</protein>
<dbReference type="EMBL" id="UYYB01007922">
    <property type="protein sequence ID" value="VDM68181.1"/>
    <property type="molecule type" value="Genomic_DNA"/>
</dbReference>
<keyword evidence="3" id="KW-1185">Reference proteome</keyword>
<proteinExistence type="predicted"/>
<name>A0A3P7I440_STRVU</name>
<gene>
    <name evidence="2" type="ORF">SVUK_LOCUS3179</name>
</gene>
<evidence type="ECO:0000256" key="1">
    <source>
        <dbReference type="SAM" id="MobiDB-lite"/>
    </source>
</evidence>
<evidence type="ECO:0000313" key="2">
    <source>
        <dbReference type="EMBL" id="VDM68181.1"/>
    </source>
</evidence>
<dbReference type="AlphaFoldDB" id="A0A3P7I440"/>
<evidence type="ECO:0000313" key="3">
    <source>
        <dbReference type="Proteomes" id="UP000270094"/>
    </source>
</evidence>
<sequence length="128" mass="13958">MRKESEMRKDSEMLYWPSFTNLPTTVRKMGLAKRMEAAGDSQDVSFSDKKPYSIAQPMVRMRSLSVGNLEAEPTAPIESSPLISDGSTQAVEESTCPIQSLPASPGSRRRLANAGPGVALVDNHYGKK</sequence>
<dbReference type="OrthoDB" id="10400409at2759"/>
<feature type="region of interest" description="Disordered" evidence="1">
    <location>
        <begin position="70"/>
        <end position="92"/>
    </location>
</feature>
<accession>A0A3P7I440</accession>
<feature type="compositionally biased region" description="Polar residues" evidence="1">
    <location>
        <begin position="81"/>
        <end position="92"/>
    </location>
</feature>
<dbReference type="Proteomes" id="UP000270094">
    <property type="component" value="Unassembled WGS sequence"/>
</dbReference>
<reference evidence="2 3" key="1">
    <citation type="submission" date="2018-11" db="EMBL/GenBank/DDBJ databases">
        <authorList>
            <consortium name="Pathogen Informatics"/>
        </authorList>
    </citation>
    <scope>NUCLEOTIDE SEQUENCE [LARGE SCALE GENOMIC DNA]</scope>
</reference>